<evidence type="ECO:0000256" key="1">
    <source>
        <dbReference type="ARBA" id="ARBA00004162"/>
    </source>
</evidence>
<dbReference type="InterPro" id="IPR038232">
    <property type="entry name" value="PknH-like_Extracell_sf"/>
</dbReference>
<comment type="catalytic activity">
    <reaction evidence="12">
        <text>L-threonyl-[protein] + ATP = O-phospho-L-threonyl-[protein] + ADP + H(+)</text>
        <dbReference type="Rhea" id="RHEA:46608"/>
        <dbReference type="Rhea" id="RHEA-COMP:11060"/>
        <dbReference type="Rhea" id="RHEA-COMP:11605"/>
        <dbReference type="ChEBI" id="CHEBI:15378"/>
        <dbReference type="ChEBI" id="CHEBI:30013"/>
        <dbReference type="ChEBI" id="CHEBI:30616"/>
        <dbReference type="ChEBI" id="CHEBI:61977"/>
        <dbReference type="ChEBI" id="CHEBI:456216"/>
        <dbReference type="EC" id="2.7.11.1"/>
    </reaction>
</comment>
<dbReference type="RefSeq" id="WP_085672722.1">
    <property type="nucleotide sequence ID" value="NZ_LQPW01000156.1"/>
</dbReference>
<dbReference type="GO" id="GO:0004674">
    <property type="term" value="F:protein serine/threonine kinase activity"/>
    <property type="evidence" value="ECO:0007669"/>
    <property type="project" value="UniProtKB-KW"/>
</dbReference>
<feature type="binding site" evidence="14">
    <location>
        <position position="45"/>
    </location>
    <ligand>
        <name>ATP</name>
        <dbReference type="ChEBI" id="CHEBI:30616"/>
    </ligand>
</feature>
<dbReference type="PANTHER" id="PTHR43289:SF6">
    <property type="entry name" value="SERINE_THREONINE-PROTEIN KINASE NEKL-3"/>
    <property type="match status" value="1"/>
</dbReference>
<feature type="compositionally biased region" description="Pro residues" evidence="15">
    <location>
        <begin position="387"/>
        <end position="397"/>
    </location>
</feature>
<dbReference type="InterPro" id="IPR000719">
    <property type="entry name" value="Prot_kinase_dom"/>
</dbReference>
<dbReference type="PROSITE" id="PS00108">
    <property type="entry name" value="PROTEIN_KINASE_ST"/>
    <property type="match status" value="1"/>
</dbReference>
<feature type="domain" description="Protein kinase" evidence="17">
    <location>
        <begin position="16"/>
        <end position="276"/>
    </location>
</feature>
<feature type="region of interest" description="Disordered" evidence="15">
    <location>
        <begin position="293"/>
        <end position="408"/>
    </location>
</feature>
<evidence type="ECO:0000256" key="7">
    <source>
        <dbReference type="ARBA" id="ARBA00022741"/>
    </source>
</evidence>
<proteinExistence type="predicted"/>
<keyword evidence="19" id="KW-1185">Reference proteome</keyword>
<name>A0A1X2DTH6_MYCSZ</name>
<keyword evidence="7 14" id="KW-0547">Nucleotide-binding</keyword>
<dbReference type="PROSITE" id="PS00107">
    <property type="entry name" value="PROTEIN_KINASE_ATP"/>
    <property type="match status" value="1"/>
</dbReference>
<evidence type="ECO:0000256" key="8">
    <source>
        <dbReference type="ARBA" id="ARBA00022777"/>
    </source>
</evidence>
<evidence type="ECO:0000256" key="3">
    <source>
        <dbReference type="ARBA" id="ARBA00022475"/>
    </source>
</evidence>
<evidence type="ECO:0000256" key="2">
    <source>
        <dbReference type="ARBA" id="ARBA00012513"/>
    </source>
</evidence>
<dbReference type="Gene3D" id="3.40.1000.70">
    <property type="entry name" value="PknH-like extracellular domain"/>
    <property type="match status" value="1"/>
</dbReference>
<evidence type="ECO:0000256" key="14">
    <source>
        <dbReference type="PROSITE-ProRule" id="PRU10141"/>
    </source>
</evidence>
<evidence type="ECO:0000256" key="4">
    <source>
        <dbReference type="ARBA" id="ARBA00022527"/>
    </source>
</evidence>
<evidence type="ECO:0000256" key="11">
    <source>
        <dbReference type="ARBA" id="ARBA00023136"/>
    </source>
</evidence>
<feature type="compositionally biased region" description="Low complexity" evidence="15">
    <location>
        <begin position="337"/>
        <end position="351"/>
    </location>
</feature>
<dbReference type="SUPFAM" id="SSF56112">
    <property type="entry name" value="Protein kinase-like (PK-like)"/>
    <property type="match status" value="1"/>
</dbReference>
<organism evidence="18 19">
    <name type="scientific">Mycobacterium szulgai</name>
    <dbReference type="NCBI Taxonomy" id="1787"/>
    <lineage>
        <taxon>Bacteria</taxon>
        <taxon>Bacillati</taxon>
        <taxon>Actinomycetota</taxon>
        <taxon>Actinomycetes</taxon>
        <taxon>Mycobacteriales</taxon>
        <taxon>Mycobacteriaceae</taxon>
        <taxon>Mycobacterium</taxon>
    </lineage>
</organism>
<feature type="compositionally biased region" description="Pro residues" evidence="15">
    <location>
        <begin position="367"/>
        <end position="376"/>
    </location>
</feature>
<keyword evidence="5" id="KW-0808">Transferase</keyword>
<feature type="compositionally biased region" description="Pro residues" evidence="15">
    <location>
        <begin position="317"/>
        <end position="336"/>
    </location>
</feature>
<comment type="caution">
    <text evidence="18">The sequence shown here is derived from an EMBL/GenBank/DDBJ whole genome shotgun (WGS) entry which is preliminary data.</text>
</comment>
<dbReference type="SMART" id="SM00220">
    <property type="entry name" value="S_TKc"/>
    <property type="match status" value="1"/>
</dbReference>
<dbReference type="PANTHER" id="PTHR43289">
    <property type="entry name" value="MITOGEN-ACTIVATED PROTEIN KINASE KINASE KINASE 20-RELATED"/>
    <property type="match status" value="1"/>
</dbReference>
<dbReference type="GO" id="GO:0005886">
    <property type="term" value="C:plasma membrane"/>
    <property type="evidence" value="ECO:0007669"/>
    <property type="project" value="UniProtKB-SubCell"/>
</dbReference>
<dbReference type="GO" id="GO:0080090">
    <property type="term" value="P:regulation of primary metabolic process"/>
    <property type="evidence" value="ECO:0007669"/>
    <property type="project" value="UniProtKB-ARBA"/>
</dbReference>
<gene>
    <name evidence="18" type="ORF">AWC27_10240</name>
</gene>
<comment type="subcellular location">
    <subcellularLocation>
        <location evidence="1">Cell membrane</location>
        <topology evidence="1">Single-pass membrane protein</topology>
    </subcellularLocation>
</comment>
<dbReference type="PROSITE" id="PS50011">
    <property type="entry name" value="PROTEIN_KINASE_DOM"/>
    <property type="match status" value="1"/>
</dbReference>
<keyword evidence="8 18" id="KW-0418">Kinase</keyword>
<dbReference type="Pfam" id="PF14032">
    <property type="entry name" value="PknH_C"/>
    <property type="match status" value="1"/>
</dbReference>
<evidence type="ECO:0000256" key="15">
    <source>
        <dbReference type="SAM" id="MobiDB-lite"/>
    </source>
</evidence>
<sequence length="636" mass="67908">MSDAQDSRVGSTFGPYHLKRLLGRGGMGEVYEAEHTVKEWTVALKVMTAEFSKDPVFRERMKREARIAGRLQEPHVVPIHDYGEVDGQLFLEMRLVEGTDLDSLLKRFGPLTPPRAVAIITQIASALDAAHAAGVMHRDVKPQNILVTRDDFAYLVDFGIASATTDEKLTQLGTAVGTWKYMAPERFSNDEVTYRADIYALACVLHECLTGAPPYRADSAGTLVTAHLMDPIPQPSVARAGIPKAFDTVVARGMAKKPEDRYASAGDLALAAHEALSDPDQDHAADILRRSQESTLPGPPVPAPAPPTKPATALAPPSNPPSNPPSRPVPVTPPQQPQQQRPQYQPAQSYPPSGPTPQQRPANQPGWSPPSGPIPYPNSGWSGPQRAVPPPQQPGGPAPWSQGPAPAGKRNPWPIVAAVAIVLVLIVGGIGIWLVIQPKPKPPPKPIAEDRLSSLLLSPSEVNSVMGASTIAPGKPITSMDAPTLTVSQPDCQGALYTSQAPVYAGTGYTGISALVSSEPGDNYDHWVNQAAIAFPSADKARDFVQTSAGKWKNCAGKTVTVTNKGKTYRWTFAQVEGSPPRITVVDTQEGADGWECQRALSVANNVVADVNACGYKITDQGGQIVDRIIAKINKA</sequence>
<evidence type="ECO:0000256" key="12">
    <source>
        <dbReference type="ARBA" id="ARBA00047899"/>
    </source>
</evidence>
<evidence type="ECO:0000313" key="19">
    <source>
        <dbReference type="Proteomes" id="UP000193317"/>
    </source>
</evidence>
<comment type="catalytic activity">
    <reaction evidence="13">
        <text>L-seryl-[protein] + ATP = O-phospho-L-seryl-[protein] + ADP + H(+)</text>
        <dbReference type="Rhea" id="RHEA:17989"/>
        <dbReference type="Rhea" id="RHEA-COMP:9863"/>
        <dbReference type="Rhea" id="RHEA-COMP:11604"/>
        <dbReference type="ChEBI" id="CHEBI:15378"/>
        <dbReference type="ChEBI" id="CHEBI:29999"/>
        <dbReference type="ChEBI" id="CHEBI:30616"/>
        <dbReference type="ChEBI" id="CHEBI:83421"/>
        <dbReference type="ChEBI" id="CHEBI:456216"/>
        <dbReference type="EC" id="2.7.11.1"/>
    </reaction>
</comment>
<evidence type="ECO:0000256" key="10">
    <source>
        <dbReference type="ARBA" id="ARBA00022989"/>
    </source>
</evidence>
<feature type="compositionally biased region" description="Pro residues" evidence="15">
    <location>
        <begin position="297"/>
        <end position="309"/>
    </location>
</feature>
<dbReference type="CDD" id="cd14014">
    <property type="entry name" value="STKc_PknB_like"/>
    <property type="match status" value="1"/>
</dbReference>
<keyword evidence="9 14" id="KW-0067">ATP-binding</keyword>
<dbReference type="FunFam" id="1.10.510.10:FF:000021">
    <property type="entry name" value="Serine/threonine protein kinase"/>
    <property type="match status" value="1"/>
</dbReference>
<dbReference type="Gene3D" id="3.30.200.20">
    <property type="entry name" value="Phosphorylase Kinase, domain 1"/>
    <property type="match status" value="1"/>
</dbReference>
<dbReference type="Proteomes" id="UP000193317">
    <property type="component" value="Unassembled WGS sequence"/>
</dbReference>
<reference evidence="18 19" key="1">
    <citation type="submission" date="2016-01" db="EMBL/GenBank/DDBJ databases">
        <title>The new phylogeny of the genus Mycobacterium.</title>
        <authorList>
            <person name="Tarcisio F."/>
            <person name="Conor M."/>
            <person name="Antonella G."/>
            <person name="Elisabetta G."/>
            <person name="Giulia F.S."/>
            <person name="Sara T."/>
            <person name="Anna F."/>
            <person name="Clotilde B."/>
            <person name="Roberto B."/>
            <person name="Veronica D.S."/>
            <person name="Fabio R."/>
            <person name="Monica P."/>
            <person name="Olivier J."/>
            <person name="Enrico T."/>
            <person name="Nicola S."/>
        </authorList>
    </citation>
    <scope>NUCLEOTIDE SEQUENCE [LARGE SCALE GENOMIC DNA]</scope>
    <source>
        <strain evidence="18 19">DSM 44166</strain>
    </source>
</reference>
<dbReference type="Pfam" id="PF00069">
    <property type="entry name" value="Pkinase"/>
    <property type="match status" value="1"/>
</dbReference>
<evidence type="ECO:0000256" key="13">
    <source>
        <dbReference type="ARBA" id="ARBA00048679"/>
    </source>
</evidence>
<evidence type="ECO:0000313" key="18">
    <source>
        <dbReference type="EMBL" id="ORW91515.1"/>
    </source>
</evidence>
<feature type="compositionally biased region" description="Low complexity" evidence="15">
    <location>
        <begin position="398"/>
        <end position="408"/>
    </location>
</feature>
<keyword evidence="10 16" id="KW-1133">Transmembrane helix</keyword>
<keyword evidence="3" id="KW-1003">Cell membrane</keyword>
<dbReference type="AlphaFoldDB" id="A0A1X2DTH6"/>
<evidence type="ECO:0000256" key="6">
    <source>
        <dbReference type="ARBA" id="ARBA00022692"/>
    </source>
</evidence>
<dbReference type="GO" id="GO:0005524">
    <property type="term" value="F:ATP binding"/>
    <property type="evidence" value="ECO:0007669"/>
    <property type="project" value="UniProtKB-UniRule"/>
</dbReference>
<evidence type="ECO:0000256" key="16">
    <source>
        <dbReference type="SAM" id="Phobius"/>
    </source>
</evidence>
<dbReference type="InterPro" id="IPR008271">
    <property type="entry name" value="Ser/Thr_kinase_AS"/>
</dbReference>
<evidence type="ECO:0000256" key="9">
    <source>
        <dbReference type="ARBA" id="ARBA00022840"/>
    </source>
</evidence>
<feature type="transmembrane region" description="Helical" evidence="16">
    <location>
        <begin position="413"/>
        <end position="436"/>
    </location>
</feature>
<dbReference type="STRING" id="1787.A5725_15285"/>
<protein>
    <recommendedName>
        <fullName evidence="2">non-specific serine/threonine protein kinase</fullName>
        <ecNumber evidence="2">2.7.11.1</ecNumber>
    </recommendedName>
</protein>
<dbReference type="InterPro" id="IPR017441">
    <property type="entry name" value="Protein_kinase_ATP_BS"/>
</dbReference>
<dbReference type="OrthoDB" id="9762169at2"/>
<dbReference type="InterPro" id="IPR011009">
    <property type="entry name" value="Kinase-like_dom_sf"/>
</dbReference>
<dbReference type="Gene3D" id="1.10.510.10">
    <property type="entry name" value="Transferase(Phosphotransferase) domain 1"/>
    <property type="match status" value="1"/>
</dbReference>
<keyword evidence="4 18" id="KW-0723">Serine/threonine-protein kinase</keyword>
<keyword evidence="6 16" id="KW-0812">Transmembrane</keyword>
<dbReference type="EMBL" id="LQPW01000156">
    <property type="protein sequence ID" value="ORW91515.1"/>
    <property type="molecule type" value="Genomic_DNA"/>
</dbReference>
<feature type="compositionally biased region" description="Polar residues" evidence="15">
    <location>
        <begin position="356"/>
        <end position="366"/>
    </location>
</feature>
<accession>A0A1X2DTH6</accession>
<dbReference type="EC" id="2.7.11.1" evidence="2"/>
<evidence type="ECO:0000259" key="17">
    <source>
        <dbReference type="PROSITE" id="PS50011"/>
    </source>
</evidence>
<evidence type="ECO:0000256" key="5">
    <source>
        <dbReference type="ARBA" id="ARBA00022679"/>
    </source>
</evidence>
<keyword evidence="11 16" id="KW-0472">Membrane</keyword>
<dbReference type="FunFam" id="3.30.200.20:FF:000348">
    <property type="entry name" value="Serine/threonine protein kinase"/>
    <property type="match status" value="1"/>
</dbReference>
<dbReference type="InterPro" id="IPR026954">
    <property type="entry name" value="PknH-like_Extracell"/>
</dbReference>